<gene>
    <name evidence="1" type="ORF">Indivirus_3_1</name>
</gene>
<accession>A0A1V0SDG6</accession>
<dbReference type="EMBL" id="KY684087">
    <property type="protein sequence ID" value="ARF09752.1"/>
    <property type="molecule type" value="Genomic_DNA"/>
</dbReference>
<proteinExistence type="predicted"/>
<name>A0A1V0SDG6_9VIRU</name>
<organism evidence="1">
    <name type="scientific">Indivirus ILV1</name>
    <dbReference type="NCBI Taxonomy" id="1977633"/>
    <lineage>
        <taxon>Viruses</taxon>
        <taxon>Varidnaviria</taxon>
        <taxon>Bamfordvirae</taxon>
        <taxon>Nucleocytoviricota</taxon>
        <taxon>Megaviricetes</taxon>
        <taxon>Imitervirales</taxon>
        <taxon>Mimiviridae</taxon>
        <taxon>Klosneuvirinae</taxon>
        <taxon>Indivirus</taxon>
    </lineage>
</organism>
<protein>
    <submittedName>
        <fullName evidence="1">Uncharacterized protein</fullName>
    </submittedName>
</protein>
<sequence>MKAFCKTEALHLGKYHLKKIYHQQDPRRNMVYKQKTGDKQWAPPNYPVWTFVINQNYPCPEHPGLNDPSAAYIAEIKEMLFDRRVLMGEEENRSNPPVIDINKV</sequence>
<reference evidence="1" key="1">
    <citation type="journal article" date="2017" name="Science">
        <title>Giant viruses with an expanded complement of translation system components.</title>
        <authorList>
            <person name="Schulz F."/>
            <person name="Yutin N."/>
            <person name="Ivanova N.N."/>
            <person name="Ortega D.R."/>
            <person name="Lee T.K."/>
            <person name="Vierheilig J."/>
            <person name="Daims H."/>
            <person name="Horn M."/>
            <person name="Wagner M."/>
            <person name="Jensen G.J."/>
            <person name="Kyrpides N.C."/>
            <person name="Koonin E.V."/>
            <person name="Woyke T."/>
        </authorList>
    </citation>
    <scope>NUCLEOTIDE SEQUENCE</scope>
    <source>
        <strain evidence="1">ILV1</strain>
    </source>
</reference>
<evidence type="ECO:0000313" key="1">
    <source>
        <dbReference type="EMBL" id="ARF09752.1"/>
    </source>
</evidence>